<feature type="region of interest" description="Disordered" evidence="4">
    <location>
        <begin position="187"/>
        <end position="216"/>
    </location>
</feature>
<protein>
    <submittedName>
        <fullName evidence="6">REST corepressor</fullName>
    </submittedName>
</protein>
<evidence type="ECO:0000313" key="7">
    <source>
        <dbReference type="Proteomes" id="UP000094527"/>
    </source>
</evidence>
<comment type="caution">
    <text evidence="6">The sequence shown here is derived from an EMBL/GenBank/DDBJ whole genome shotgun (WGS) entry which is preliminary data.</text>
</comment>
<evidence type="ECO:0000256" key="3">
    <source>
        <dbReference type="ARBA" id="ARBA00023242"/>
    </source>
</evidence>
<dbReference type="OrthoDB" id="10064338at2759"/>
<dbReference type="EMBL" id="LJIJ01001975">
    <property type="protein sequence ID" value="ODM90431.1"/>
    <property type="molecule type" value="Genomic_DNA"/>
</dbReference>
<evidence type="ECO:0000256" key="2">
    <source>
        <dbReference type="ARBA" id="ARBA00023163"/>
    </source>
</evidence>
<dbReference type="PANTHER" id="PTHR16089">
    <property type="entry name" value="REST COREPRESSOR COREST PROTEIN-RELATED"/>
    <property type="match status" value="1"/>
</dbReference>
<feature type="compositionally biased region" description="Polar residues" evidence="4">
    <location>
        <begin position="203"/>
        <end position="216"/>
    </location>
</feature>
<dbReference type="GO" id="GO:0005667">
    <property type="term" value="C:transcription regulator complex"/>
    <property type="evidence" value="ECO:0007669"/>
    <property type="project" value="TreeGrafter"/>
</dbReference>
<dbReference type="PROSITE" id="PS51156">
    <property type="entry name" value="ELM2"/>
    <property type="match status" value="1"/>
</dbReference>
<dbReference type="Gene3D" id="4.10.1240.50">
    <property type="match status" value="1"/>
</dbReference>
<organism evidence="6 7">
    <name type="scientific">Orchesella cincta</name>
    <name type="common">Springtail</name>
    <name type="synonym">Podura cincta</name>
    <dbReference type="NCBI Taxonomy" id="48709"/>
    <lineage>
        <taxon>Eukaryota</taxon>
        <taxon>Metazoa</taxon>
        <taxon>Ecdysozoa</taxon>
        <taxon>Arthropoda</taxon>
        <taxon>Hexapoda</taxon>
        <taxon>Collembola</taxon>
        <taxon>Entomobryomorpha</taxon>
        <taxon>Entomobryoidea</taxon>
        <taxon>Orchesellidae</taxon>
        <taxon>Orchesellinae</taxon>
        <taxon>Orchesella</taxon>
    </lineage>
</organism>
<evidence type="ECO:0000313" key="6">
    <source>
        <dbReference type="EMBL" id="ODM90431.1"/>
    </source>
</evidence>
<gene>
    <name evidence="6" type="ORF">Ocin01_16250</name>
</gene>
<dbReference type="Gene3D" id="1.10.10.60">
    <property type="entry name" value="Homeodomain-like"/>
    <property type="match status" value="1"/>
</dbReference>
<name>A0A1D2MBZ3_ORCCI</name>
<evidence type="ECO:0000259" key="5">
    <source>
        <dbReference type="PROSITE" id="PS51156"/>
    </source>
</evidence>
<dbReference type="GO" id="GO:0003714">
    <property type="term" value="F:transcription corepressor activity"/>
    <property type="evidence" value="ECO:0007669"/>
    <property type="project" value="TreeGrafter"/>
</dbReference>
<dbReference type="Pfam" id="PF01448">
    <property type="entry name" value="ELM2"/>
    <property type="match status" value="1"/>
</dbReference>
<proteinExistence type="predicted"/>
<feature type="region of interest" description="Disordered" evidence="4">
    <location>
        <begin position="1"/>
        <end position="36"/>
    </location>
</feature>
<dbReference type="OMA" id="HETWAEE"/>
<dbReference type="STRING" id="48709.A0A1D2MBZ3"/>
<dbReference type="GO" id="GO:0006357">
    <property type="term" value="P:regulation of transcription by RNA polymerase II"/>
    <property type="evidence" value="ECO:0007669"/>
    <property type="project" value="TreeGrafter"/>
</dbReference>
<reference evidence="6 7" key="1">
    <citation type="journal article" date="2016" name="Genome Biol. Evol.">
        <title>Gene Family Evolution Reflects Adaptation to Soil Environmental Stressors in the Genome of the Collembolan Orchesella cincta.</title>
        <authorList>
            <person name="Faddeeva-Vakhrusheva A."/>
            <person name="Derks M.F."/>
            <person name="Anvar S.Y."/>
            <person name="Agamennone V."/>
            <person name="Suring W."/>
            <person name="Smit S."/>
            <person name="van Straalen N.M."/>
            <person name="Roelofs D."/>
        </authorList>
    </citation>
    <scope>NUCLEOTIDE SEQUENCE [LARGE SCALE GENOMIC DNA]</scope>
    <source>
        <tissue evidence="6">Mixed pool</tissue>
    </source>
</reference>
<keyword evidence="3" id="KW-0539">Nucleus</keyword>
<evidence type="ECO:0000256" key="4">
    <source>
        <dbReference type="SAM" id="MobiDB-lite"/>
    </source>
</evidence>
<dbReference type="AlphaFoldDB" id="A0A1D2MBZ3"/>
<dbReference type="SMART" id="SM01189">
    <property type="entry name" value="ELM2"/>
    <property type="match status" value="1"/>
</dbReference>
<dbReference type="InterPro" id="IPR000949">
    <property type="entry name" value="ELM2_dom"/>
</dbReference>
<dbReference type="GO" id="GO:0000118">
    <property type="term" value="C:histone deacetylase complex"/>
    <property type="evidence" value="ECO:0007669"/>
    <property type="project" value="TreeGrafter"/>
</dbReference>
<evidence type="ECO:0000256" key="1">
    <source>
        <dbReference type="ARBA" id="ARBA00023015"/>
    </source>
</evidence>
<dbReference type="InterPro" id="IPR051066">
    <property type="entry name" value="Trans_reg/Corepressor"/>
</dbReference>
<sequence>MEEQQKHEVLNSPPRKKLRSRKQSEDETDSSQSSVSTPVSVLYKDARIRIGEGFQAIIPKFISEKTLHAQTDAHRATQVWKPTDKLTDKEIETFVSFAKEKHMYSEEQALGLLYYRNYNLEEAKQDLANFAPSLAEELTNEEKMLFDVNILTCDGNLSHMSELFPNRHLSTIMHYYYQWKNQHGRKSRMDLAGGNSTRKEVSGQRQNLPPSASTSMNSKRCGHCRVQCEDDHKVKNLCNVCYTFWEKTGSMRDLTKILKSDKGGYKYGWKVTPKTAAAPPKGMNLNVMISR</sequence>
<accession>A0A1D2MBZ3</accession>
<keyword evidence="7" id="KW-1185">Reference proteome</keyword>
<dbReference type="Proteomes" id="UP000094527">
    <property type="component" value="Unassembled WGS sequence"/>
</dbReference>
<keyword evidence="1" id="KW-0805">Transcription regulation</keyword>
<keyword evidence="2" id="KW-0804">Transcription</keyword>
<feature type="domain" description="ELM2" evidence="5">
    <location>
        <begin position="46"/>
        <end position="131"/>
    </location>
</feature>
<dbReference type="PANTHER" id="PTHR16089:SF28">
    <property type="entry name" value="REST COREPRESSOR"/>
    <property type="match status" value="1"/>
</dbReference>